<dbReference type="AlphaFoldDB" id="A0A2K3D4M8"/>
<dbReference type="RefSeq" id="XP_001696974.2">
    <property type="nucleotide sequence ID" value="XM_001696922.2"/>
</dbReference>
<protein>
    <submittedName>
        <fullName evidence="1">Uncharacterized protein</fullName>
    </submittedName>
</protein>
<dbReference type="ExpressionAtlas" id="A0A2K3D4M8">
    <property type="expression patterns" value="baseline and differential"/>
</dbReference>
<dbReference type="KEGG" id="cre:CHLRE_12g528650v5"/>
<sequence>MALLGAAPALRVSPSAIQPVTAVLTDVINSGRVTESPQQLSSGAVSSSKQRGLARSAASPLKLVVATDAVLEHFSQLQLTPQPAATQPPGTASPLTGFSFQTPASVASNFTGFLTHPQRTPEERVLRLFADEDPDAEEPAAAEFGSPSSSFHRRMEQVINPVPGQGTLANSATAKQAPSDSSTVAVLGARTPVGTVTRQPVFAADGEEDSSDDEIDLAELVRMGVSPASISSCCRTPVTPAEVLHTLISPGEAVGTGADADLGALRSP</sequence>
<proteinExistence type="predicted"/>
<gene>
    <name evidence="1" type="ORF">CHLRE_12g528650v5</name>
</gene>
<accession>A0A2K3D4M8</accession>
<dbReference type="PaxDb" id="3055-EDP00666"/>
<organism evidence="1 2">
    <name type="scientific">Chlamydomonas reinhardtii</name>
    <name type="common">Chlamydomonas smithii</name>
    <dbReference type="NCBI Taxonomy" id="3055"/>
    <lineage>
        <taxon>Eukaryota</taxon>
        <taxon>Viridiplantae</taxon>
        <taxon>Chlorophyta</taxon>
        <taxon>core chlorophytes</taxon>
        <taxon>Chlorophyceae</taxon>
        <taxon>CS clade</taxon>
        <taxon>Chlamydomonadales</taxon>
        <taxon>Chlamydomonadaceae</taxon>
        <taxon>Chlamydomonas</taxon>
    </lineage>
</organism>
<dbReference type="Proteomes" id="UP000006906">
    <property type="component" value="Chromosome 12"/>
</dbReference>
<dbReference type="EMBL" id="CM008973">
    <property type="protein sequence ID" value="PNW75487.1"/>
    <property type="molecule type" value="Genomic_DNA"/>
</dbReference>
<name>A0A2K3D4M8_CHLRE</name>
<dbReference type="OrthoDB" id="10485184at2759"/>
<keyword evidence="2" id="KW-1185">Reference proteome</keyword>
<dbReference type="GeneID" id="5722440"/>
<dbReference type="InParanoid" id="A0A2K3D4M8"/>
<reference evidence="1 2" key="1">
    <citation type="journal article" date="2007" name="Science">
        <title>The Chlamydomonas genome reveals the evolution of key animal and plant functions.</title>
        <authorList>
            <person name="Merchant S.S."/>
            <person name="Prochnik S.E."/>
            <person name="Vallon O."/>
            <person name="Harris E.H."/>
            <person name="Karpowicz S.J."/>
            <person name="Witman G.B."/>
            <person name="Terry A."/>
            <person name="Salamov A."/>
            <person name="Fritz-Laylin L.K."/>
            <person name="Marechal-Drouard L."/>
            <person name="Marshall W.F."/>
            <person name="Qu L.H."/>
            <person name="Nelson D.R."/>
            <person name="Sanderfoot A.A."/>
            <person name="Spalding M.H."/>
            <person name="Kapitonov V.V."/>
            <person name="Ren Q."/>
            <person name="Ferris P."/>
            <person name="Lindquist E."/>
            <person name="Shapiro H."/>
            <person name="Lucas S.M."/>
            <person name="Grimwood J."/>
            <person name="Schmutz J."/>
            <person name="Cardol P."/>
            <person name="Cerutti H."/>
            <person name="Chanfreau G."/>
            <person name="Chen C.L."/>
            <person name="Cognat V."/>
            <person name="Croft M.T."/>
            <person name="Dent R."/>
            <person name="Dutcher S."/>
            <person name="Fernandez E."/>
            <person name="Fukuzawa H."/>
            <person name="Gonzalez-Ballester D."/>
            <person name="Gonzalez-Halphen D."/>
            <person name="Hallmann A."/>
            <person name="Hanikenne M."/>
            <person name="Hippler M."/>
            <person name="Inwood W."/>
            <person name="Jabbari K."/>
            <person name="Kalanon M."/>
            <person name="Kuras R."/>
            <person name="Lefebvre P.A."/>
            <person name="Lemaire S.D."/>
            <person name="Lobanov A.V."/>
            <person name="Lohr M."/>
            <person name="Manuell A."/>
            <person name="Meier I."/>
            <person name="Mets L."/>
            <person name="Mittag M."/>
            <person name="Mittelmeier T."/>
            <person name="Moroney J.V."/>
            <person name="Moseley J."/>
            <person name="Napoli C."/>
            <person name="Nedelcu A.M."/>
            <person name="Niyogi K."/>
            <person name="Novoselov S.V."/>
            <person name="Paulsen I.T."/>
            <person name="Pazour G."/>
            <person name="Purton S."/>
            <person name="Ral J.P."/>
            <person name="Riano-Pachon D.M."/>
            <person name="Riekhof W."/>
            <person name="Rymarquis L."/>
            <person name="Schroda M."/>
            <person name="Stern D."/>
            <person name="Umen J."/>
            <person name="Willows R."/>
            <person name="Wilson N."/>
            <person name="Zimmer S.L."/>
            <person name="Allmer J."/>
            <person name="Balk J."/>
            <person name="Bisova K."/>
            <person name="Chen C.J."/>
            <person name="Elias M."/>
            <person name="Gendler K."/>
            <person name="Hauser C."/>
            <person name="Lamb M.R."/>
            <person name="Ledford H."/>
            <person name="Long J.C."/>
            <person name="Minagawa J."/>
            <person name="Page M.D."/>
            <person name="Pan J."/>
            <person name="Pootakham W."/>
            <person name="Roje S."/>
            <person name="Rose A."/>
            <person name="Stahlberg E."/>
            <person name="Terauchi A.M."/>
            <person name="Yang P."/>
            <person name="Ball S."/>
            <person name="Bowler C."/>
            <person name="Dieckmann C.L."/>
            <person name="Gladyshev V.N."/>
            <person name="Green P."/>
            <person name="Jorgensen R."/>
            <person name="Mayfield S."/>
            <person name="Mueller-Roeber B."/>
            <person name="Rajamani S."/>
            <person name="Sayre R.T."/>
            <person name="Brokstein P."/>
            <person name="Dubchak I."/>
            <person name="Goodstein D."/>
            <person name="Hornick L."/>
            <person name="Huang Y.W."/>
            <person name="Jhaveri J."/>
            <person name="Luo Y."/>
            <person name="Martinez D."/>
            <person name="Ngau W.C."/>
            <person name="Otillar B."/>
            <person name="Poliakov A."/>
            <person name="Porter A."/>
            <person name="Szajkowski L."/>
            <person name="Werner G."/>
            <person name="Zhou K."/>
            <person name="Grigoriev I.V."/>
            <person name="Rokhsar D.S."/>
            <person name="Grossman A.R."/>
        </authorList>
    </citation>
    <scope>NUCLEOTIDE SEQUENCE [LARGE SCALE GENOMIC DNA]</scope>
    <source>
        <strain evidence="2">CC-503</strain>
    </source>
</reference>
<evidence type="ECO:0000313" key="1">
    <source>
        <dbReference type="EMBL" id="PNW75487.1"/>
    </source>
</evidence>
<dbReference type="Gramene" id="PNW75487">
    <property type="protein sequence ID" value="PNW75487"/>
    <property type="gene ID" value="CHLRE_12g528650v5"/>
</dbReference>
<evidence type="ECO:0000313" key="2">
    <source>
        <dbReference type="Proteomes" id="UP000006906"/>
    </source>
</evidence>